<keyword evidence="2" id="KW-1185">Reference proteome</keyword>
<protein>
    <recommendedName>
        <fullName evidence="3">Encoded protein</fullName>
    </recommendedName>
</protein>
<comment type="caution">
    <text evidence="1">The sequence shown here is derived from an EMBL/GenBank/DDBJ whole genome shotgun (WGS) entry which is preliminary data.</text>
</comment>
<organism evidence="1 2">
    <name type="scientific">Dunaliella salina</name>
    <name type="common">Green alga</name>
    <name type="synonym">Protococcus salinus</name>
    <dbReference type="NCBI Taxonomy" id="3046"/>
    <lineage>
        <taxon>Eukaryota</taxon>
        <taxon>Viridiplantae</taxon>
        <taxon>Chlorophyta</taxon>
        <taxon>core chlorophytes</taxon>
        <taxon>Chlorophyceae</taxon>
        <taxon>CS clade</taxon>
        <taxon>Chlamydomonadales</taxon>
        <taxon>Dunaliellaceae</taxon>
        <taxon>Dunaliella</taxon>
    </lineage>
</organism>
<proteinExistence type="predicted"/>
<sequence length="89" mass="9992">MGLEKHNVSLGCSQNPCQTISRKEKKNYVGRGTLPTYLINLQHVFLSISTSKTIQLGDNPHELISTNLVTKGSHPRYKKQRATHRSGFT</sequence>
<evidence type="ECO:0008006" key="3">
    <source>
        <dbReference type="Google" id="ProtNLM"/>
    </source>
</evidence>
<gene>
    <name evidence="1" type="ORF">DUNSADRAFT_16540</name>
</gene>
<dbReference type="EMBL" id="MU070203">
    <property type="protein sequence ID" value="KAF5829103.1"/>
    <property type="molecule type" value="Genomic_DNA"/>
</dbReference>
<evidence type="ECO:0000313" key="2">
    <source>
        <dbReference type="Proteomes" id="UP000815325"/>
    </source>
</evidence>
<evidence type="ECO:0000313" key="1">
    <source>
        <dbReference type="EMBL" id="KAF5829103.1"/>
    </source>
</evidence>
<dbReference type="Proteomes" id="UP000815325">
    <property type="component" value="Unassembled WGS sequence"/>
</dbReference>
<accession>A0ABQ7G3C1</accession>
<name>A0ABQ7G3C1_DUNSA</name>
<reference evidence="1" key="1">
    <citation type="submission" date="2017-08" db="EMBL/GenBank/DDBJ databases">
        <authorList>
            <person name="Polle J.E."/>
            <person name="Barry K."/>
            <person name="Cushman J."/>
            <person name="Schmutz J."/>
            <person name="Tran D."/>
            <person name="Hathwaick L.T."/>
            <person name="Yim W.C."/>
            <person name="Jenkins J."/>
            <person name="Mckie-Krisberg Z.M."/>
            <person name="Prochnik S."/>
            <person name="Lindquist E."/>
            <person name="Dockter R.B."/>
            <person name="Adam C."/>
            <person name="Molina H."/>
            <person name="Bunkerborg J."/>
            <person name="Jin E."/>
            <person name="Buchheim M."/>
            <person name="Magnuson J."/>
        </authorList>
    </citation>
    <scope>NUCLEOTIDE SEQUENCE</scope>
    <source>
        <strain evidence="1">CCAP 19/18</strain>
    </source>
</reference>